<name>A0ABU3BR10_9BACT</name>
<dbReference type="SUPFAM" id="SSF47240">
    <property type="entry name" value="Ferritin-like"/>
    <property type="match status" value="1"/>
</dbReference>
<proteinExistence type="predicted"/>
<dbReference type="Pfam" id="PF13668">
    <property type="entry name" value="Ferritin_2"/>
    <property type="match status" value="1"/>
</dbReference>
<gene>
    <name evidence="1" type="ORF">RM540_08075</name>
</gene>
<dbReference type="InterPro" id="IPR006311">
    <property type="entry name" value="TAT_signal"/>
</dbReference>
<organism evidence="1 2">
    <name type="scientific">Rubrivirga litoralis</name>
    <dbReference type="NCBI Taxonomy" id="3075598"/>
    <lineage>
        <taxon>Bacteria</taxon>
        <taxon>Pseudomonadati</taxon>
        <taxon>Rhodothermota</taxon>
        <taxon>Rhodothermia</taxon>
        <taxon>Rhodothermales</taxon>
        <taxon>Rubricoccaceae</taxon>
        <taxon>Rubrivirga</taxon>
    </lineage>
</organism>
<dbReference type="RefSeq" id="WP_311663041.1">
    <property type="nucleotide sequence ID" value="NZ_JAVRHT010000015.1"/>
</dbReference>
<protein>
    <submittedName>
        <fullName evidence="1">Ferritin-like domain-containing protein</fullName>
    </submittedName>
</protein>
<accession>A0ABU3BR10</accession>
<dbReference type="EMBL" id="JAVRHT010000015">
    <property type="protein sequence ID" value="MDT0631700.1"/>
    <property type="molecule type" value="Genomic_DNA"/>
</dbReference>
<evidence type="ECO:0000313" key="2">
    <source>
        <dbReference type="Proteomes" id="UP001267426"/>
    </source>
</evidence>
<dbReference type="InterPro" id="IPR009078">
    <property type="entry name" value="Ferritin-like_SF"/>
</dbReference>
<comment type="caution">
    <text evidence="1">The sequence shown here is derived from an EMBL/GenBank/DDBJ whole genome shotgun (WGS) entry which is preliminary data.</text>
</comment>
<dbReference type="Proteomes" id="UP001267426">
    <property type="component" value="Unassembled WGS sequence"/>
</dbReference>
<evidence type="ECO:0000313" key="1">
    <source>
        <dbReference type="EMBL" id="MDT0631700.1"/>
    </source>
</evidence>
<keyword evidence="2" id="KW-1185">Reference proteome</keyword>
<reference evidence="1 2" key="1">
    <citation type="submission" date="2023-09" db="EMBL/GenBank/DDBJ databases">
        <authorList>
            <person name="Rey-Velasco X."/>
        </authorList>
    </citation>
    <scope>NUCLEOTIDE SEQUENCE [LARGE SCALE GENOMIC DNA]</scope>
    <source>
        <strain evidence="1 2">F394</strain>
    </source>
</reference>
<sequence>MSSPLPPALAATDRRGFFKRAGLGLGVAAAATTLQACDTNDDDDDAGAVTLDFSSDVGVLNYAYALEQLEAAFYSAVVADAGFGSTFNADEQAVLRALSAHENIHRDFFATAIQQAAGAAAVLPDLEVDFSAVNLSDRRSVLEAARTFEDTGVGAYNGAGRYLESADYLLIAGKIVSVEARHASVIAGLLETNAIGGTRIGGGSQIDGNGLDPAYTPSEVLGAVDPFVRTVIRAVNVPS</sequence>
<dbReference type="PROSITE" id="PS51318">
    <property type="entry name" value="TAT"/>
    <property type="match status" value="1"/>
</dbReference>